<reference evidence="2 3" key="1">
    <citation type="submission" date="2016-10" db="EMBL/GenBank/DDBJ databases">
        <authorList>
            <person name="de Groot N.N."/>
        </authorList>
    </citation>
    <scope>NUCLEOTIDE SEQUENCE [LARGE SCALE GENOMIC DNA]</scope>
    <source>
        <strain evidence="2 3">DSM 44993</strain>
    </source>
</reference>
<evidence type="ECO:0000313" key="3">
    <source>
        <dbReference type="Proteomes" id="UP000198582"/>
    </source>
</evidence>
<sequence length="152" mass="16520">MDTPHLAEVTADNVNAACRLAVAPHQRDYVASVAESLAEAYVQPAVAWPRLIYAGGELVGFVMGAFDPNCPIDYFRHGIWRLNIADGHQGKGYGRFAVESVLAEARHRGAAAATVLWKPGDHSPEPFYLKLGFRPTGQVHQGETVGRLPLET</sequence>
<feature type="domain" description="N-acetyltransferase" evidence="1">
    <location>
        <begin position="4"/>
        <end position="151"/>
    </location>
</feature>
<evidence type="ECO:0000259" key="1">
    <source>
        <dbReference type="PROSITE" id="PS51186"/>
    </source>
</evidence>
<dbReference type="Gene3D" id="1.10.287.900">
    <property type="entry name" value="The crystal structure of the spermine/spermidine acetyltransferase from enterococcus faecali"/>
    <property type="match status" value="1"/>
</dbReference>
<accession>A0A1H8XJ00</accession>
<dbReference type="SUPFAM" id="SSF55729">
    <property type="entry name" value="Acyl-CoA N-acyltransferases (Nat)"/>
    <property type="match status" value="1"/>
</dbReference>
<dbReference type="Proteomes" id="UP000198582">
    <property type="component" value="Unassembled WGS sequence"/>
</dbReference>
<dbReference type="Pfam" id="PF00583">
    <property type="entry name" value="Acetyltransf_1"/>
    <property type="match status" value="1"/>
</dbReference>
<keyword evidence="2" id="KW-0808">Transferase</keyword>
<dbReference type="AlphaFoldDB" id="A0A1H8XJ00"/>
<dbReference type="OrthoDB" id="3526335at2"/>
<organism evidence="2 3">
    <name type="scientific">Amycolatopsis saalfeldensis</name>
    <dbReference type="NCBI Taxonomy" id="394193"/>
    <lineage>
        <taxon>Bacteria</taxon>
        <taxon>Bacillati</taxon>
        <taxon>Actinomycetota</taxon>
        <taxon>Actinomycetes</taxon>
        <taxon>Pseudonocardiales</taxon>
        <taxon>Pseudonocardiaceae</taxon>
        <taxon>Amycolatopsis</taxon>
    </lineage>
</organism>
<dbReference type="PROSITE" id="PS51186">
    <property type="entry name" value="GNAT"/>
    <property type="match status" value="1"/>
</dbReference>
<gene>
    <name evidence="2" type="ORF">SAMN04489732_107247</name>
</gene>
<protein>
    <submittedName>
        <fullName evidence="2">Diamine N-acetyltransferase</fullName>
    </submittedName>
</protein>
<dbReference type="RefSeq" id="WP_091618143.1">
    <property type="nucleotide sequence ID" value="NZ_FOEF01000007.1"/>
</dbReference>
<dbReference type="STRING" id="394193.SAMN04489732_107247"/>
<dbReference type="CDD" id="cd04301">
    <property type="entry name" value="NAT_SF"/>
    <property type="match status" value="1"/>
</dbReference>
<dbReference type="Gene3D" id="3.40.630.30">
    <property type="match status" value="1"/>
</dbReference>
<proteinExistence type="predicted"/>
<dbReference type="InterPro" id="IPR027455">
    <property type="entry name" value="Sper_AcTfrase_N"/>
</dbReference>
<dbReference type="GO" id="GO:0016747">
    <property type="term" value="F:acyltransferase activity, transferring groups other than amino-acyl groups"/>
    <property type="evidence" value="ECO:0007669"/>
    <property type="project" value="InterPro"/>
</dbReference>
<dbReference type="InterPro" id="IPR000182">
    <property type="entry name" value="GNAT_dom"/>
</dbReference>
<keyword evidence="3" id="KW-1185">Reference proteome</keyword>
<evidence type="ECO:0000313" key="2">
    <source>
        <dbReference type="EMBL" id="SEP39258.1"/>
    </source>
</evidence>
<dbReference type="InterPro" id="IPR016181">
    <property type="entry name" value="Acyl_CoA_acyltransferase"/>
</dbReference>
<dbReference type="EMBL" id="FOEF01000007">
    <property type="protein sequence ID" value="SEP39258.1"/>
    <property type="molecule type" value="Genomic_DNA"/>
</dbReference>
<name>A0A1H8XJ00_9PSEU</name>